<dbReference type="PROSITE" id="PS00232">
    <property type="entry name" value="CADHERIN_1"/>
    <property type="match status" value="1"/>
</dbReference>
<dbReference type="Gene3D" id="2.60.40.60">
    <property type="entry name" value="Cadherins"/>
    <property type="match status" value="1"/>
</dbReference>
<keyword evidence="3" id="KW-0677">Repeat</keyword>
<sequence>MQTAVNEVPSPLMPKIASIVGGLWVTFSLTSGNIGRAFEIRTTNNTYGEVFIARPLDRELLDHYTLRIQASDGGVPPRRKEHTLRVNILDVNDNPPIIDSPFGYNVSVSEVSSPAPLFPSSQGEV</sequence>
<dbReference type="FunFam" id="2.60.40.60:FF:000104">
    <property type="entry name" value="cadherin-23 isoform X1"/>
    <property type="match status" value="1"/>
</dbReference>
<organism evidence="9 10">
    <name type="scientific">Limosa lapponica baueri</name>
    <dbReference type="NCBI Taxonomy" id="1758121"/>
    <lineage>
        <taxon>Eukaryota</taxon>
        <taxon>Metazoa</taxon>
        <taxon>Chordata</taxon>
        <taxon>Craniata</taxon>
        <taxon>Vertebrata</taxon>
        <taxon>Euteleostomi</taxon>
        <taxon>Archelosauria</taxon>
        <taxon>Archosauria</taxon>
        <taxon>Dinosauria</taxon>
        <taxon>Saurischia</taxon>
        <taxon>Theropoda</taxon>
        <taxon>Coelurosauria</taxon>
        <taxon>Aves</taxon>
        <taxon>Neognathae</taxon>
        <taxon>Neoaves</taxon>
        <taxon>Charadriiformes</taxon>
        <taxon>Scolopacidae</taxon>
        <taxon>Limosa</taxon>
    </lineage>
</organism>
<dbReference type="InterPro" id="IPR002126">
    <property type="entry name" value="Cadherin-like_dom"/>
</dbReference>
<dbReference type="PANTHER" id="PTHR24026:SF126">
    <property type="entry name" value="PROTOCADHERIN FAT 4"/>
    <property type="match status" value="1"/>
</dbReference>
<dbReference type="SMART" id="SM00112">
    <property type="entry name" value="CA"/>
    <property type="match status" value="1"/>
</dbReference>
<evidence type="ECO:0000256" key="5">
    <source>
        <dbReference type="ARBA" id="ARBA00022989"/>
    </source>
</evidence>
<evidence type="ECO:0000256" key="3">
    <source>
        <dbReference type="ARBA" id="ARBA00022737"/>
    </source>
</evidence>
<evidence type="ECO:0000256" key="1">
    <source>
        <dbReference type="ARBA" id="ARBA00004370"/>
    </source>
</evidence>
<evidence type="ECO:0000259" key="8">
    <source>
        <dbReference type="PROSITE" id="PS50268"/>
    </source>
</evidence>
<evidence type="ECO:0000256" key="2">
    <source>
        <dbReference type="ARBA" id="ARBA00022692"/>
    </source>
</evidence>
<dbReference type="GO" id="GO:0007156">
    <property type="term" value="P:homophilic cell adhesion via plasma membrane adhesion molecules"/>
    <property type="evidence" value="ECO:0007669"/>
    <property type="project" value="InterPro"/>
</dbReference>
<feature type="domain" description="Cadherin" evidence="8">
    <location>
        <begin position="25"/>
        <end position="98"/>
    </location>
</feature>
<keyword evidence="10" id="KW-1185">Reference proteome</keyword>
<dbReference type="EMBL" id="KZ531115">
    <property type="protein sequence ID" value="PKU27119.1"/>
    <property type="molecule type" value="Genomic_DNA"/>
</dbReference>
<proteinExistence type="predicted"/>
<protein>
    <recommendedName>
        <fullName evidence="8">Cadherin domain-containing protein</fullName>
    </recommendedName>
</protein>
<dbReference type="GO" id="GO:0005886">
    <property type="term" value="C:plasma membrane"/>
    <property type="evidence" value="ECO:0007669"/>
    <property type="project" value="UniProtKB-SubCell"/>
</dbReference>
<dbReference type="PRINTS" id="PR00205">
    <property type="entry name" value="CADHERIN"/>
</dbReference>
<name>A0A2I0T000_LIMLA</name>
<reference evidence="10" key="2">
    <citation type="submission" date="2017-12" db="EMBL/GenBank/DDBJ databases">
        <title>Genome sequence of the Bar-tailed Godwit (Limosa lapponica baueri).</title>
        <authorList>
            <person name="Lima N.C.B."/>
            <person name="Parody-Merino A.M."/>
            <person name="Battley P.F."/>
            <person name="Fidler A.E."/>
            <person name="Prosdocimi F."/>
        </authorList>
    </citation>
    <scope>NUCLEOTIDE SEQUENCE [LARGE SCALE GENOMIC DNA]</scope>
</reference>
<dbReference type="InterPro" id="IPR015919">
    <property type="entry name" value="Cadherin-like_sf"/>
</dbReference>
<dbReference type="CDD" id="cd11304">
    <property type="entry name" value="Cadherin_repeat"/>
    <property type="match status" value="1"/>
</dbReference>
<evidence type="ECO:0000256" key="4">
    <source>
        <dbReference type="ARBA" id="ARBA00022837"/>
    </source>
</evidence>
<dbReference type="AlphaFoldDB" id="A0A2I0T000"/>
<keyword evidence="5" id="KW-1133">Transmembrane helix</keyword>
<dbReference type="PANTHER" id="PTHR24026">
    <property type="entry name" value="FAT ATYPICAL CADHERIN-RELATED"/>
    <property type="match status" value="1"/>
</dbReference>
<evidence type="ECO:0000256" key="7">
    <source>
        <dbReference type="PROSITE-ProRule" id="PRU00043"/>
    </source>
</evidence>
<evidence type="ECO:0000313" key="10">
    <source>
        <dbReference type="Proteomes" id="UP000233556"/>
    </source>
</evidence>
<keyword evidence="2" id="KW-0812">Transmembrane</keyword>
<keyword evidence="4 7" id="KW-0106">Calcium</keyword>
<keyword evidence="6" id="KW-0472">Membrane</keyword>
<accession>A0A2I0T000</accession>
<dbReference type="Pfam" id="PF00028">
    <property type="entry name" value="Cadherin"/>
    <property type="match status" value="1"/>
</dbReference>
<comment type="subcellular location">
    <subcellularLocation>
        <location evidence="1">Membrane</location>
    </subcellularLocation>
</comment>
<dbReference type="Proteomes" id="UP000233556">
    <property type="component" value="Unassembled WGS sequence"/>
</dbReference>
<evidence type="ECO:0000313" key="9">
    <source>
        <dbReference type="EMBL" id="PKU27119.1"/>
    </source>
</evidence>
<dbReference type="GO" id="GO:0005509">
    <property type="term" value="F:calcium ion binding"/>
    <property type="evidence" value="ECO:0007669"/>
    <property type="project" value="UniProtKB-UniRule"/>
</dbReference>
<dbReference type="OrthoDB" id="9990384at2759"/>
<dbReference type="InterPro" id="IPR020894">
    <property type="entry name" value="Cadherin_CS"/>
</dbReference>
<gene>
    <name evidence="9" type="ORF">llap_22577</name>
</gene>
<reference evidence="10" key="1">
    <citation type="submission" date="2017-11" db="EMBL/GenBank/DDBJ databases">
        <authorList>
            <person name="Lima N.C."/>
            <person name="Parody-Merino A.M."/>
            <person name="Battley P.F."/>
            <person name="Fidler A.E."/>
            <person name="Prosdocimi F."/>
        </authorList>
    </citation>
    <scope>NUCLEOTIDE SEQUENCE [LARGE SCALE GENOMIC DNA]</scope>
</reference>
<dbReference type="SUPFAM" id="SSF49313">
    <property type="entry name" value="Cadherin-like"/>
    <property type="match status" value="1"/>
</dbReference>
<dbReference type="PROSITE" id="PS50268">
    <property type="entry name" value="CADHERIN_2"/>
    <property type="match status" value="1"/>
</dbReference>
<evidence type="ECO:0000256" key="6">
    <source>
        <dbReference type="ARBA" id="ARBA00023136"/>
    </source>
</evidence>